<evidence type="ECO:0000313" key="3">
    <source>
        <dbReference type="Proteomes" id="UP001329430"/>
    </source>
</evidence>
<keyword evidence="3" id="KW-1185">Reference proteome</keyword>
<reference evidence="2 3" key="1">
    <citation type="journal article" date="2024" name="Insects">
        <title>An Improved Chromosome-Level Genome Assembly of the Firefly Pyrocoelia pectoralis.</title>
        <authorList>
            <person name="Fu X."/>
            <person name="Meyer-Rochow V.B."/>
            <person name="Ballantyne L."/>
            <person name="Zhu X."/>
        </authorList>
    </citation>
    <scope>NUCLEOTIDE SEQUENCE [LARGE SCALE GENOMIC DNA]</scope>
    <source>
        <strain evidence="2">XCY_ONT2</strain>
    </source>
</reference>
<sequence length="217" mass="24736">MSNKTYQKYHEKLSSKVSEDIEKLMIDAEKEESQLAMECGDVNSEGTPLISVIVDGAWSKRSYRTNYNALSGVACIIGEKTKKILYLRVKNKYCYVCSRAKNPGPHICYKNWKKTSTSMESAIIADDFQKSLAMHNLIYARIVGDGDSSVYRKLTDLSPYGPTFVIEKIECKNHLLRNYLNKLVDLSKNSKFPIELRKKVTNSKCLLRFRNAVTKAI</sequence>
<proteinExistence type="predicted"/>
<feature type="domain" description="Mutator-like transposase" evidence="1">
    <location>
        <begin position="1"/>
        <end position="217"/>
    </location>
</feature>
<evidence type="ECO:0000259" key="1">
    <source>
        <dbReference type="Pfam" id="PF20700"/>
    </source>
</evidence>
<dbReference type="InterPro" id="IPR049012">
    <property type="entry name" value="Mutator_transp_dom"/>
</dbReference>
<organism evidence="2 3">
    <name type="scientific">Pyrocoelia pectoralis</name>
    <dbReference type="NCBI Taxonomy" id="417401"/>
    <lineage>
        <taxon>Eukaryota</taxon>
        <taxon>Metazoa</taxon>
        <taxon>Ecdysozoa</taxon>
        <taxon>Arthropoda</taxon>
        <taxon>Hexapoda</taxon>
        <taxon>Insecta</taxon>
        <taxon>Pterygota</taxon>
        <taxon>Neoptera</taxon>
        <taxon>Endopterygota</taxon>
        <taxon>Coleoptera</taxon>
        <taxon>Polyphaga</taxon>
        <taxon>Elateriformia</taxon>
        <taxon>Elateroidea</taxon>
        <taxon>Lampyridae</taxon>
        <taxon>Lampyrinae</taxon>
        <taxon>Pyrocoelia</taxon>
    </lineage>
</organism>
<evidence type="ECO:0000313" key="2">
    <source>
        <dbReference type="EMBL" id="KAK5648029.1"/>
    </source>
</evidence>
<dbReference type="EMBL" id="JAVRBK010000002">
    <property type="protein sequence ID" value="KAK5648029.1"/>
    <property type="molecule type" value="Genomic_DNA"/>
</dbReference>
<dbReference type="AlphaFoldDB" id="A0AAN7VPR4"/>
<dbReference type="Proteomes" id="UP001329430">
    <property type="component" value="Chromosome 2"/>
</dbReference>
<protein>
    <recommendedName>
        <fullName evidence="1">Mutator-like transposase domain-containing protein</fullName>
    </recommendedName>
</protein>
<accession>A0AAN7VPR4</accession>
<comment type="caution">
    <text evidence="2">The sequence shown here is derived from an EMBL/GenBank/DDBJ whole genome shotgun (WGS) entry which is preliminary data.</text>
</comment>
<name>A0AAN7VPR4_9COLE</name>
<dbReference type="Pfam" id="PF20700">
    <property type="entry name" value="Mutator"/>
    <property type="match status" value="1"/>
</dbReference>
<gene>
    <name evidence="2" type="ORF">RI129_002921</name>
</gene>